<dbReference type="InterPro" id="IPR002119">
    <property type="entry name" value="Histone_H2A"/>
</dbReference>
<dbReference type="SUPFAM" id="SSF47113">
    <property type="entry name" value="Histone-fold"/>
    <property type="match status" value="1"/>
</dbReference>
<keyword evidence="1" id="KW-0544">Nucleosome core</keyword>
<reference evidence="2" key="3">
    <citation type="submission" date="2020-05" db="EMBL/GenBank/DDBJ databases">
        <title>Electrophorus electricus (electric eel) genome, fEleEle1, primary haplotype.</title>
        <authorList>
            <person name="Myers G."/>
            <person name="Meyer A."/>
            <person name="Fedrigo O."/>
            <person name="Formenti G."/>
            <person name="Rhie A."/>
            <person name="Tracey A."/>
            <person name="Sims Y."/>
            <person name="Jarvis E.D."/>
        </authorList>
    </citation>
    <scope>NUCLEOTIDE SEQUENCE [LARGE SCALE GENOMIC DNA]</scope>
</reference>
<dbReference type="STRING" id="8005.ENSEEEP00000036356"/>
<reference evidence="3" key="2">
    <citation type="journal article" date="2017" name="Sci. Adv.">
        <title>A tail of two voltages: Proteomic comparison of the three electric organs of the electric eel.</title>
        <authorList>
            <person name="Traeger L.L."/>
            <person name="Sabat G."/>
            <person name="Barrett-Wilt G.A."/>
            <person name="Wells G.B."/>
            <person name="Sussman M.R."/>
        </authorList>
    </citation>
    <scope>NUCLEOTIDE SEQUENCE [LARGE SCALE GENOMIC DNA]</scope>
</reference>
<dbReference type="GO" id="GO:0030527">
    <property type="term" value="F:structural constituent of chromatin"/>
    <property type="evidence" value="ECO:0007669"/>
    <property type="project" value="InterPro"/>
</dbReference>
<reference evidence="2" key="5">
    <citation type="submission" date="2025-09" db="UniProtKB">
        <authorList>
            <consortium name="Ensembl"/>
        </authorList>
    </citation>
    <scope>IDENTIFICATION</scope>
</reference>
<organism evidence="2 3">
    <name type="scientific">Electrophorus electricus</name>
    <name type="common">Electric eel</name>
    <name type="synonym">Gymnotus electricus</name>
    <dbReference type="NCBI Taxonomy" id="8005"/>
    <lineage>
        <taxon>Eukaryota</taxon>
        <taxon>Metazoa</taxon>
        <taxon>Chordata</taxon>
        <taxon>Craniata</taxon>
        <taxon>Vertebrata</taxon>
        <taxon>Euteleostomi</taxon>
        <taxon>Actinopterygii</taxon>
        <taxon>Neopterygii</taxon>
        <taxon>Teleostei</taxon>
        <taxon>Ostariophysi</taxon>
        <taxon>Gymnotiformes</taxon>
        <taxon>Gymnotoidei</taxon>
        <taxon>Gymnotidae</taxon>
        <taxon>Electrophorus</taxon>
    </lineage>
</organism>
<evidence type="ECO:0000313" key="2">
    <source>
        <dbReference type="Ensembl" id="ENSEEEP00000036356.2"/>
    </source>
</evidence>
<dbReference type="GO" id="GO:0000786">
    <property type="term" value="C:nucleosome"/>
    <property type="evidence" value="ECO:0007669"/>
    <property type="project" value="UniProtKB-KW"/>
</dbReference>
<dbReference type="PRINTS" id="PR00620">
    <property type="entry name" value="HISTONEH2A"/>
</dbReference>
<dbReference type="GO" id="GO:0003677">
    <property type="term" value="F:DNA binding"/>
    <property type="evidence" value="ECO:0007669"/>
    <property type="project" value="UniProtKB-KW"/>
</dbReference>
<name>A0A4W4GIF9_ELEEL</name>
<protein>
    <recommendedName>
        <fullName evidence="1">Histone H2A</fullName>
    </recommendedName>
</protein>
<dbReference type="CDD" id="cd00074">
    <property type="entry name" value="HFD_H2A"/>
    <property type="match status" value="1"/>
</dbReference>
<comment type="subunit">
    <text evidence="1">The nucleosome is a histone octamer containing two molecules each of H2A, H2B, H3 and H4 assembled in one H3-H4 heterotetramer and two H2A-H2B heterodimers. The octamer wraps approximately 147 bp of DNA.</text>
</comment>
<proteinExistence type="inferred from homology"/>
<accession>A0A4W4GIF9</accession>
<dbReference type="GeneTree" id="ENSGT00940000153118"/>
<dbReference type="InterPro" id="IPR009072">
    <property type="entry name" value="Histone-fold"/>
</dbReference>
<dbReference type="GO" id="GO:0046982">
    <property type="term" value="F:protein heterodimerization activity"/>
    <property type="evidence" value="ECO:0007669"/>
    <property type="project" value="InterPro"/>
</dbReference>
<comment type="subcellular location">
    <subcellularLocation>
        <location evidence="1">Nucleus</location>
    </subcellularLocation>
</comment>
<reference evidence="3" key="1">
    <citation type="journal article" date="2014" name="Science">
        <title>Nonhuman genetics. Genomic basis for the convergent evolution of electric organs.</title>
        <authorList>
            <person name="Gallant J.R."/>
            <person name="Traeger L.L."/>
            <person name="Volkening J.D."/>
            <person name="Moffett H."/>
            <person name="Chen P.H."/>
            <person name="Novina C.D."/>
            <person name="Phillips G.N.Jr."/>
            <person name="Anand R."/>
            <person name="Wells G.B."/>
            <person name="Pinch M."/>
            <person name="Guth R."/>
            <person name="Unguez G.A."/>
            <person name="Albert J.S."/>
            <person name="Zakon H.H."/>
            <person name="Samanta M.P."/>
            <person name="Sussman M.R."/>
        </authorList>
    </citation>
    <scope>NUCLEOTIDE SEQUENCE [LARGE SCALE GENOMIC DNA]</scope>
</reference>
<dbReference type="SMART" id="SM00414">
    <property type="entry name" value="H2A"/>
    <property type="match status" value="1"/>
</dbReference>
<dbReference type="GO" id="GO:0005634">
    <property type="term" value="C:nucleus"/>
    <property type="evidence" value="ECO:0007669"/>
    <property type="project" value="UniProtKB-SubCell"/>
</dbReference>
<reference evidence="2" key="4">
    <citation type="submission" date="2025-08" db="UniProtKB">
        <authorList>
            <consortium name="Ensembl"/>
        </authorList>
    </citation>
    <scope>IDENTIFICATION</scope>
</reference>
<evidence type="ECO:0000313" key="3">
    <source>
        <dbReference type="Proteomes" id="UP000314983"/>
    </source>
</evidence>
<dbReference type="Proteomes" id="UP000314983">
    <property type="component" value="Chromosome 17"/>
</dbReference>
<dbReference type="Gene3D" id="1.10.20.10">
    <property type="entry name" value="Histone, subunit A"/>
    <property type="match status" value="1"/>
</dbReference>
<keyword evidence="1" id="KW-0539">Nucleus</keyword>
<sequence>MKTKGKNRTSRSGRAGLVFPIGLIHKRLRLGNFADRIGSGASVFLTGVLEYLVSEILKLAGHTATLKKSKHITLHHLPGLHDPDTYRRLLAMTRLFCKRSYLCKCFK</sequence>
<keyword evidence="1" id="KW-0158">Chromosome</keyword>
<evidence type="ECO:0000256" key="1">
    <source>
        <dbReference type="RuleBase" id="RU003767"/>
    </source>
</evidence>
<keyword evidence="3" id="KW-1185">Reference proteome</keyword>
<comment type="similarity">
    <text evidence="1">Belongs to the histone H2A family.</text>
</comment>
<dbReference type="Ensembl" id="ENSEEET00000036783.2">
    <property type="protein sequence ID" value="ENSEEEP00000036356.2"/>
    <property type="gene ID" value="ENSEEEG00000017288.2"/>
</dbReference>
<keyword evidence="1" id="KW-0238">DNA-binding</keyword>
<dbReference type="AlphaFoldDB" id="A0A4W4GIF9"/>
<dbReference type="PANTHER" id="PTHR23430">
    <property type="entry name" value="HISTONE H2A"/>
    <property type="match status" value="1"/>
</dbReference>